<reference evidence="2" key="1">
    <citation type="submission" date="2021-12" db="EMBL/GenBank/DDBJ databases">
        <authorList>
            <person name="King R."/>
        </authorList>
    </citation>
    <scope>NUCLEOTIDE SEQUENCE</scope>
</reference>
<dbReference type="PANTHER" id="PTHR21301">
    <property type="entry name" value="REVERSE TRANSCRIPTASE"/>
    <property type="match status" value="1"/>
</dbReference>
<dbReference type="Pfam" id="PF26215">
    <property type="entry name" value="HTH_animal"/>
    <property type="match status" value="1"/>
</dbReference>
<accession>A0A9P0G3S7</accession>
<evidence type="ECO:0000313" key="3">
    <source>
        <dbReference type="Proteomes" id="UP001152759"/>
    </source>
</evidence>
<name>A0A9P0G3S7_BEMTA</name>
<dbReference type="EMBL" id="OU963864">
    <property type="protein sequence ID" value="CAH0769544.1"/>
    <property type="molecule type" value="Genomic_DNA"/>
</dbReference>
<evidence type="ECO:0000259" key="1">
    <source>
        <dbReference type="Pfam" id="PF26215"/>
    </source>
</evidence>
<gene>
    <name evidence="2" type="ORF">BEMITA_LOCUS6522</name>
</gene>
<proteinExistence type="predicted"/>
<dbReference type="PANTHER" id="PTHR21301:SF10">
    <property type="entry name" value="REVERSE TRANSCRIPTASE DOMAIN-CONTAINING PROTEIN"/>
    <property type="match status" value="1"/>
</dbReference>
<feature type="domain" description="Helix-turn-helix" evidence="1">
    <location>
        <begin position="64"/>
        <end position="121"/>
    </location>
</feature>
<dbReference type="InterPro" id="IPR058912">
    <property type="entry name" value="HTH_animal"/>
</dbReference>
<evidence type="ECO:0000313" key="2">
    <source>
        <dbReference type="EMBL" id="CAH0769544.1"/>
    </source>
</evidence>
<sequence length="156" mass="17864">MIFYSVSIVMIHPVLQFFNSLDPRIQFTLEVENNRRINFFDMALIRMGHVVTCKWYQQPSSSGRYLNFLSVRPYTYKKNVAVNLVRRILGLTHVGFRKGVIRTGKKLLAENCYPPALINWVFSEVSNSMNNGTSPKLPRPAIDSSKYCPAICSTIV</sequence>
<dbReference type="Proteomes" id="UP001152759">
    <property type="component" value="Chromosome 3"/>
</dbReference>
<protein>
    <recommendedName>
        <fullName evidence="1">Helix-turn-helix domain-containing protein</fullName>
    </recommendedName>
</protein>
<keyword evidence="3" id="KW-1185">Reference proteome</keyword>
<dbReference type="AlphaFoldDB" id="A0A9P0G3S7"/>
<organism evidence="2 3">
    <name type="scientific">Bemisia tabaci</name>
    <name type="common">Sweetpotato whitefly</name>
    <name type="synonym">Aleurodes tabaci</name>
    <dbReference type="NCBI Taxonomy" id="7038"/>
    <lineage>
        <taxon>Eukaryota</taxon>
        <taxon>Metazoa</taxon>
        <taxon>Ecdysozoa</taxon>
        <taxon>Arthropoda</taxon>
        <taxon>Hexapoda</taxon>
        <taxon>Insecta</taxon>
        <taxon>Pterygota</taxon>
        <taxon>Neoptera</taxon>
        <taxon>Paraneoptera</taxon>
        <taxon>Hemiptera</taxon>
        <taxon>Sternorrhyncha</taxon>
        <taxon>Aleyrodoidea</taxon>
        <taxon>Aleyrodidae</taxon>
        <taxon>Aleyrodinae</taxon>
        <taxon>Bemisia</taxon>
    </lineage>
</organism>